<name>A0A1J7JYT7_9PEZI</name>
<evidence type="ECO:0000313" key="3">
    <source>
        <dbReference type="Proteomes" id="UP000182658"/>
    </source>
</evidence>
<keyword evidence="3" id="KW-1185">Reference proteome</keyword>
<evidence type="ECO:0000313" key="2">
    <source>
        <dbReference type="EMBL" id="OIW34580.1"/>
    </source>
</evidence>
<dbReference type="Pfam" id="PF25484">
    <property type="entry name" value="DUF7907"/>
    <property type="match status" value="1"/>
</dbReference>
<dbReference type="Proteomes" id="UP000182658">
    <property type="component" value="Unassembled WGS sequence"/>
</dbReference>
<organism evidence="2 3">
    <name type="scientific">Coniochaeta ligniaria NRRL 30616</name>
    <dbReference type="NCBI Taxonomy" id="1408157"/>
    <lineage>
        <taxon>Eukaryota</taxon>
        <taxon>Fungi</taxon>
        <taxon>Dikarya</taxon>
        <taxon>Ascomycota</taxon>
        <taxon>Pezizomycotina</taxon>
        <taxon>Sordariomycetes</taxon>
        <taxon>Sordariomycetidae</taxon>
        <taxon>Coniochaetales</taxon>
        <taxon>Coniochaetaceae</taxon>
        <taxon>Coniochaeta</taxon>
    </lineage>
</organism>
<accession>A0A1J7JYT7</accession>
<evidence type="ECO:0000259" key="1">
    <source>
        <dbReference type="Pfam" id="PF25484"/>
    </source>
</evidence>
<gene>
    <name evidence="2" type="ORF">CONLIGDRAFT_638930</name>
</gene>
<dbReference type="AlphaFoldDB" id="A0A1J7JYT7"/>
<sequence>MASANPTPPPPPKPGQFFLKTEAPLGAATGRFSGLYLRQNSAASPAVVLTQSSPKFLRANMADDTTGAGVDFTSWAPQHTGRKWSLVLGNSNSTALWEPVEIAEDRSDMSLKFGSVAAEGVEEMGVGDELRGGERWTGWMVCEWSLGHPQLFWITDQLGDRSLPDFCERVRLVRAPIL</sequence>
<proteinExistence type="predicted"/>
<feature type="domain" description="DUF7907" evidence="1">
    <location>
        <begin position="16"/>
        <end position="174"/>
    </location>
</feature>
<dbReference type="OrthoDB" id="3518533at2759"/>
<protein>
    <recommendedName>
        <fullName evidence="1">DUF7907 domain-containing protein</fullName>
    </recommendedName>
</protein>
<dbReference type="InParanoid" id="A0A1J7JYT7"/>
<reference evidence="2 3" key="1">
    <citation type="submission" date="2016-10" db="EMBL/GenBank/DDBJ databases">
        <title>Draft genome sequence of Coniochaeta ligniaria NRRL30616, a lignocellulolytic fungus for bioabatement of inhibitors in plant biomass hydrolysates.</title>
        <authorList>
            <consortium name="DOE Joint Genome Institute"/>
            <person name="Jimenez D.J."/>
            <person name="Hector R.E."/>
            <person name="Riley R."/>
            <person name="Sun H."/>
            <person name="Grigoriev I.V."/>
            <person name="Van Elsas J.D."/>
            <person name="Nichols N.N."/>
        </authorList>
    </citation>
    <scope>NUCLEOTIDE SEQUENCE [LARGE SCALE GENOMIC DNA]</scope>
    <source>
        <strain evidence="2 3">NRRL 30616</strain>
    </source>
</reference>
<dbReference type="EMBL" id="KV875093">
    <property type="protein sequence ID" value="OIW34580.1"/>
    <property type="molecule type" value="Genomic_DNA"/>
</dbReference>
<dbReference type="InterPro" id="IPR057229">
    <property type="entry name" value="DUF7907"/>
</dbReference>